<keyword evidence="8" id="KW-1185">Reference proteome</keyword>
<name>A0A1L6MWL6_9BACT</name>
<dbReference type="RefSeq" id="WP_075276576.1">
    <property type="nucleotide sequence ID" value="NZ_CP016908.1"/>
</dbReference>
<dbReference type="InterPro" id="IPR036995">
    <property type="entry name" value="MPG_sf"/>
</dbReference>
<dbReference type="InterPro" id="IPR011034">
    <property type="entry name" value="Formyl_transferase-like_C_sf"/>
</dbReference>
<sequence length="221" mass="24226">MKLGNSNARISFYPLVRYRLPRSFYACDALELAPKLIGCYVVHRLSPIRIGRIVEVEAYRGPDDAACHARVGLTKRTKTLLGEEGHAYIFRIYGMYDCLNVVCGSKGWGHAVLIRGVEPVLGFPEGKRTDGPGRVCNALGITKDDDGCTLVGEALYLLPRTSSPVIQTSARVGVAYAGAYAEQPWRFLDASSPHVSRPPSRMIGLGNQTGENRSNTNPFRL</sequence>
<dbReference type="Gene3D" id="3.10.300.10">
    <property type="entry name" value="Methylpurine-DNA glycosylase (MPG)"/>
    <property type="match status" value="1"/>
</dbReference>
<dbReference type="STRING" id="1882918.BCY86_03955"/>
<feature type="region of interest" description="Disordered" evidence="6">
    <location>
        <begin position="191"/>
        <end position="221"/>
    </location>
</feature>
<gene>
    <name evidence="7" type="ORF">BCY86_03955</name>
</gene>
<proteinExistence type="inferred from homology"/>
<dbReference type="HAMAP" id="MF_00527">
    <property type="entry name" value="3MGH"/>
    <property type="match status" value="1"/>
</dbReference>
<evidence type="ECO:0000313" key="8">
    <source>
        <dbReference type="Proteomes" id="UP000185544"/>
    </source>
</evidence>
<keyword evidence="3 5" id="KW-0378">Hydrolase</keyword>
<evidence type="ECO:0000256" key="6">
    <source>
        <dbReference type="SAM" id="MobiDB-lite"/>
    </source>
</evidence>
<dbReference type="GO" id="GO:0003677">
    <property type="term" value="F:DNA binding"/>
    <property type="evidence" value="ECO:0007669"/>
    <property type="project" value="InterPro"/>
</dbReference>
<accession>A0A1L6MWL6</accession>
<dbReference type="NCBIfam" id="TIGR00567">
    <property type="entry name" value="3mg"/>
    <property type="match status" value="1"/>
</dbReference>
<organism evidence="7 8">
    <name type="scientific">Pajaroellobacter abortibovis</name>
    <dbReference type="NCBI Taxonomy" id="1882918"/>
    <lineage>
        <taxon>Bacteria</taxon>
        <taxon>Pseudomonadati</taxon>
        <taxon>Myxococcota</taxon>
        <taxon>Polyangia</taxon>
        <taxon>Polyangiales</taxon>
        <taxon>Polyangiaceae</taxon>
    </lineage>
</organism>
<evidence type="ECO:0000313" key="7">
    <source>
        <dbReference type="EMBL" id="APR99926.1"/>
    </source>
</evidence>
<comment type="similarity">
    <text evidence="1 5">Belongs to the DNA glycosylase MPG family.</text>
</comment>
<dbReference type="InterPro" id="IPR003180">
    <property type="entry name" value="MPG"/>
</dbReference>
<feature type="compositionally biased region" description="Polar residues" evidence="6">
    <location>
        <begin position="206"/>
        <end position="221"/>
    </location>
</feature>
<dbReference type="PANTHER" id="PTHR10429:SF0">
    <property type="entry name" value="DNA-3-METHYLADENINE GLYCOSYLASE"/>
    <property type="match status" value="1"/>
</dbReference>
<dbReference type="AlphaFoldDB" id="A0A1L6MWL6"/>
<evidence type="ECO:0000256" key="2">
    <source>
        <dbReference type="ARBA" id="ARBA00022763"/>
    </source>
</evidence>
<evidence type="ECO:0000256" key="1">
    <source>
        <dbReference type="ARBA" id="ARBA00009232"/>
    </source>
</evidence>
<evidence type="ECO:0000256" key="3">
    <source>
        <dbReference type="ARBA" id="ARBA00022801"/>
    </source>
</evidence>
<dbReference type="SUPFAM" id="SSF50486">
    <property type="entry name" value="FMT C-terminal domain-like"/>
    <property type="match status" value="1"/>
</dbReference>
<keyword evidence="4 5" id="KW-0234">DNA repair</keyword>
<dbReference type="KEGG" id="pabo:BCY86_03955"/>
<protein>
    <recommendedName>
        <fullName evidence="5">Putative 3-methyladenine DNA glycosylase</fullName>
        <ecNumber evidence="5">3.2.2.-</ecNumber>
    </recommendedName>
</protein>
<dbReference type="EMBL" id="CP016908">
    <property type="protein sequence ID" value="APR99926.1"/>
    <property type="molecule type" value="Genomic_DNA"/>
</dbReference>
<dbReference type="GO" id="GO:0003905">
    <property type="term" value="F:alkylbase DNA N-glycosylase activity"/>
    <property type="evidence" value="ECO:0007669"/>
    <property type="project" value="InterPro"/>
</dbReference>
<dbReference type="CDD" id="cd00540">
    <property type="entry name" value="AAG"/>
    <property type="match status" value="1"/>
</dbReference>
<dbReference type="Pfam" id="PF02245">
    <property type="entry name" value="Pur_DNA_glyco"/>
    <property type="match status" value="1"/>
</dbReference>
<dbReference type="EC" id="3.2.2.-" evidence="5"/>
<evidence type="ECO:0000256" key="4">
    <source>
        <dbReference type="ARBA" id="ARBA00023204"/>
    </source>
</evidence>
<evidence type="ECO:0000256" key="5">
    <source>
        <dbReference type="HAMAP-Rule" id="MF_00527"/>
    </source>
</evidence>
<reference evidence="7 8" key="1">
    <citation type="submission" date="2016-08" db="EMBL/GenBank/DDBJ databases">
        <title>Identification and validation of antigenic proteins from Pajaroellobacter abortibovis using de-novo genome sequence assembly and reverse vaccinology.</title>
        <authorList>
            <person name="Welly B.T."/>
            <person name="Miller M.R."/>
            <person name="Stott J.L."/>
            <person name="Blanchard M.T."/>
            <person name="Islas-Trejo A.D."/>
            <person name="O'Rourke S.M."/>
            <person name="Young A.E."/>
            <person name="Medrano J.F."/>
            <person name="Van Eenennaam A.L."/>
        </authorList>
    </citation>
    <scope>NUCLEOTIDE SEQUENCE [LARGE SCALE GENOMIC DNA]</scope>
    <source>
        <strain evidence="7 8">BTF92-0548A/99-0131</strain>
    </source>
</reference>
<keyword evidence="2 5" id="KW-0227">DNA damage</keyword>
<dbReference type="PANTHER" id="PTHR10429">
    <property type="entry name" value="DNA-3-METHYLADENINE GLYCOSYLASE"/>
    <property type="match status" value="1"/>
</dbReference>
<dbReference type="GO" id="GO:0006284">
    <property type="term" value="P:base-excision repair"/>
    <property type="evidence" value="ECO:0007669"/>
    <property type="project" value="InterPro"/>
</dbReference>
<dbReference type="Proteomes" id="UP000185544">
    <property type="component" value="Chromosome"/>
</dbReference>